<evidence type="ECO:0000256" key="1">
    <source>
        <dbReference type="SAM" id="MobiDB-lite"/>
    </source>
</evidence>
<gene>
    <name evidence="2" type="ORF">PoMZ_10886</name>
</gene>
<feature type="compositionally biased region" description="Low complexity" evidence="1">
    <location>
        <begin position="596"/>
        <end position="607"/>
    </location>
</feature>
<dbReference type="PANTHER" id="PTHR28258:SF1">
    <property type="entry name" value="VACUOLAR SEGREGATION PROTEIN 7"/>
    <property type="match status" value="1"/>
</dbReference>
<feature type="compositionally biased region" description="Basic residues" evidence="1">
    <location>
        <begin position="556"/>
        <end position="565"/>
    </location>
</feature>
<organism evidence="2 3">
    <name type="scientific">Pyricularia oryzae</name>
    <name type="common">Rice blast fungus</name>
    <name type="synonym">Magnaporthe oryzae</name>
    <dbReference type="NCBI Taxonomy" id="318829"/>
    <lineage>
        <taxon>Eukaryota</taxon>
        <taxon>Fungi</taxon>
        <taxon>Dikarya</taxon>
        <taxon>Ascomycota</taxon>
        <taxon>Pezizomycotina</taxon>
        <taxon>Sordariomycetes</taxon>
        <taxon>Sordariomycetidae</taxon>
        <taxon>Magnaporthales</taxon>
        <taxon>Pyriculariaceae</taxon>
        <taxon>Pyricularia</taxon>
    </lineage>
</organism>
<feature type="compositionally biased region" description="Polar residues" evidence="1">
    <location>
        <begin position="297"/>
        <end position="311"/>
    </location>
</feature>
<accession>A0A4P7NJ51</accession>
<feature type="compositionally biased region" description="Acidic residues" evidence="1">
    <location>
        <begin position="438"/>
        <end position="449"/>
    </location>
</feature>
<proteinExistence type="predicted"/>
<dbReference type="EMBL" id="CP034208">
    <property type="protein sequence ID" value="QBZ62012.1"/>
    <property type="molecule type" value="Genomic_DNA"/>
</dbReference>
<feature type="region of interest" description="Disordered" evidence="1">
    <location>
        <begin position="1"/>
        <end position="179"/>
    </location>
</feature>
<feature type="compositionally biased region" description="Polar residues" evidence="1">
    <location>
        <begin position="54"/>
        <end position="76"/>
    </location>
</feature>
<dbReference type="GO" id="GO:0000011">
    <property type="term" value="P:vacuole inheritance"/>
    <property type="evidence" value="ECO:0007669"/>
    <property type="project" value="TreeGrafter"/>
</dbReference>
<dbReference type="InterPro" id="IPR024260">
    <property type="entry name" value="Vac7"/>
</dbReference>
<feature type="compositionally biased region" description="Low complexity" evidence="1">
    <location>
        <begin position="270"/>
        <end position="284"/>
    </location>
</feature>
<feature type="region of interest" description="Disordered" evidence="1">
    <location>
        <begin position="208"/>
        <end position="340"/>
    </location>
</feature>
<dbReference type="Proteomes" id="UP000294847">
    <property type="component" value="Chromosome 5"/>
</dbReference>
<feature type="compositionally biased region" description="Acidic residues" evidence="1">
    <location>
        <begin position="827"/>
        <end position="837"/>
    </location>
</feature>
<feature type="compositionally biased region" description="Polar residues" evidence="1">
    <location>
        <begin position="242"/>
        <end position="261"/>
    </location>
</feature>
<feature type="compositionally biased region" description="Polar residues" evidence="1">
    <location>
        <begin position="1"/>
        <end position="10"/>
    </location>
</feature>
<name>A0A4P7NJ51_PYROR</name>
<dbReference type="AlphaFoldDB" id="A0A4P7NJ51"/>
<feature type="compositionally biased region" description="Polar residues" evidence="1">
    <location>
        <begin position="139"/>
        <end position="153"/>
    </location>
</feature>
<dbReference type="GO" id="GO:1903778">
    <property type="term" value="P:protein localization to vacuolar membrane"/>
    <property type="evidence" value="ECO:0007669"/>
    <property type="project" value="TreeGrafter"/>
</dbReference>
<feature type="region of interest" description="Disordered" evidence="1">
    <location>
        <begin position="582"/>
        <end position="692"/>
    </location>
</feature>
<dbReference type="GO" id="GO:0010513">
    <property type="term" value="P:positive regulation of phosphatidylinositol biosynthetic process"/>
    <property type="evidence" value="ECO:0007669"/>
    <property type="project" value="TreeGrafter"/>
</dbReference>
<feature type="region of interest" description="Disordered" evidence="1">
    <location>
        <begin position="513"/>
        <end position="570"/>
    </location>
</feature>
<dbReference type="GO" id="GO:0000329">
    <property type="term" value="C:fungal-type vacuole membrane"/>
    <property type="evidence" value="ECO:0007669"/>
    <property type="project" value="TreeGrafter"/>
</dbReference>
<protein>
    <recommendedName>
        <fullName evidence="4">Phospholipid metabolism enzyme regulator</fullName>
    </recommendedName>
</protein>
<feature type="region of interest" description="Disordered" evidence="1">
    <location>
        <begin position="786"/>
        <end position="845"/>
    </location>
</feature>
<feature type="compositionally biased region" description="Polar residues" evidence="1">
    <location>
        <begin position="386"/>
        <end position="402"/>
    </location>
</feature>
<sequence>MDRTDANPQVSSSNVSSATSSPLPSREPSPTRSLRQSIAAARNPAGPGTRSRKNSQNDSRAATRNNGVTAQLQQKNLFGATAPTLMPTSTEANPRSSLPQKSSPTALVLEPQRDSPRWPVSPRLRSPPPILNKPPVVNFQRSTPPLPSDQSYSDVEADEGHLQPGMRTPARAANTSTSTLETVQEVSPLASPSLEAIGAALENLQESLAAEGSSQVDPTEYPASQASKAESGSEYGTVRRANVTSAPPQLISRQSSTSNLARSAKNKPSEGTVKTMTVETETVTSIPSVALAPSGIQGANGSLRTKPSSETIRPKKEKKKSARKQQAVQNSAGETMSPTNADIAADAAGVPRLRNYPSSRSVTGGNDLCVFSPTWTASGQGPPFDNATSPRRSSAPTGTRSHTLAPLYRRNHLLTLRPRQSASSKADNFEAKIASAVDEADTSDSEETFVYDSNPPDARDRPHSNRFHSRTPSAASMVSQLAADRNGMRSIHSVMDGHAPAASLALKKKKFSNSYSTSSNNAGSGPAADGSPMLHATEDDGHTRGGSSNQGSARGTAHRQPHHHFGVWGRNAGGNGHTYLFDNESPFSSGPKTRLSGSSGVVGSVRPSPGPPSPRFTNLSSPRNAAGSGKKNQGYGAMGMYDLDDTTTTGADDERASLLPSSVRSNRSRRGPRSYHHHSLGGGHHLPHVPYRQHLHGHPPSLLNRMASCLVLAVMLLLVVSGAIGFMFATSQPLTNVELVKIANVIASEQELMFDMTLKAQNPNVVVVVVDSSDLEIFAKSPHAGTDADWRPAGTKSNPSRPRSSRRKGRGRGASGTLPSSLAPVDSLDEPSDDQPADDTAPNMRLGTIFDLDQPFSFEGSFFNKGASISTGGLRLQRPGNGTEGGTERWERIVEDEFDLILKGVLKYTLPLSQRVRTIAIAGRTKVKPNSANDPGTGPKKPD</sequence>
<feature type="compositionally biased region" description="Low complexity" evidence="1">
    <location>
        <begin position="11"/>
        <end position="24"/>
    </location>
</feature>
<dbReference type="PANTHER" id="PTHR28258">
    <property type="entry name" value="VACUOLAR SEGREGATION PROTEIN 7"/>
    <property type="match status" value="1"/>
</dbReference>
<feature type="compositionally biased region" description="Polar residues" evidence="1">
    <location>
        <begin position="324"/>
        <end position="340"/>
    </location>
</feature>
<feature type="compositionally biased region" description="Polar residues" evidence="1">
    <location>
        <begin position="86"/>
        <end position="105"/>
    </location>
</feature>
<feature type="compositionally biased region" description="Polar residues" evidence="1">
    <location>
        <begin position="212"/>
        <end position="230"/>
    </location>
</feature>
<evidence type="ECO:0008006" key="4">
    <source>
        <dbReference type="Google" id="ProtNLM"/>
    </source>
</evidence>
<reference evidence="2 3" key="1">
    <citation type="journal article" date="2019" name="Mol. Biol. Evol.">
        <title>Blast fungal genomes show frequent chromosomal changes, gene gains and losses, and effector gene turnover.</title>
        <authorList>
            <person name="Gomez Luciano L.B."/>
            <person name="Jason Tsai I."/>
            <person name="Chuma I."/>
            <person name="Tosa Y."/>
            <person name="Chen Y.H."/>
            <person name="Li J.Y."/>
            <person name="Li M.Y."/>
            <person name="Jade Lu M.Y."/>
            <person name="Nakayashiki H."/>
            <person name="Li W.H."/>
        </authorList>
    </citation>
    <scope>NUCLEOTIDE SEQUENCE [LARGE SCALE GENOMIC DNA]</scope>
    <source>
        <strain evidence="2">MZ5-1-6</strain>
    </source>
</reference>
<feature type="region of interest" description="Disordered" evidence="1">
    <location>
        <begin position="377"/>
        <end position="404"/>
    </location>
</feature>
<dbReference type="GO" id="GO:0070772">
    <property type="term" value="C:PAS complex"/>
    <property type="evidence" value="ECO:0007669"/>
    <property type="project" value="TreeGrafter"/>
</dbReference>
<evidence type="ECO:0000313" key="3">
    <source>
        <dbReference type="Proteomes" id="UP000294847"/>
    </source>
</evidence>
<feature type="compositionally biased region" description="Polar residues" evidence="1">
    <location>
        <begin position="513"/>
        <end position="523"/>
    </location>
</feature>
<dbReference type="Pfam" id="PF12751">
    <property type="entry name" value="Vac7"/>
    <property type="match status" value="2"/>
</dbReference>
<feature type="region of interest" description="Disordered" evidence="1">
    <location>
        <begin position="436"/>
        <end position="478"/>
    </location>
</feature>
<evidence type="ECO:0000313" key="2">
    <source>
        <dbReference type="EMBL" id="QBZ62012.1"/>
    </source>
</evidence>
<feature type="compositionally biased region" description="Basic residues" evidence="1">
    <location>
        <begin position="666"/>
        <end position="692"/>
    </location>
</feature>